<evidence type="ECO:0000256" key="1">
    <source>
        <dbReference type="ARBA" id="ARBA00005836"/>
    </source>
</evidence>
<dbReference type="EMBL" id="CACRTO010000018">
    <property type="protein sequence ID" value="VYU18596.1"/>
    <property type="molecule type" value="Genomic_DNA"/>
</dbReference>
<comment type="similarity">
    <text evidence="1">Belongs to the peptidase U62 family.</text>
</comment>
<dbReference type="Pfam" id="PF19290">
    <property type="entry name" value="PmbA_TldD_2nd"/>
    <property type="match status" value="1"/>
</dbReference>
<dbReference type="InterPro" id="IPR002510">
    <property type="entry name" value="Metalloprtase-TldD/E_N"/>
</dbReference>
<evidence type="ECO:0000259" key="2">
    <source>
        <dbReference type="Pfam" id="PF01523"/>
    </source>
</evidence>
<dbReference type="InterPro" id="IPR035068">
    <property type="entry name" value="TldD/PmbA_N"/>
</dbReference>
<proteinExistence type="inferred from homology"/>
<dbReference type="GO" id="GO:0005829">
    <property type="term" value="C:cytosol"/>
    <property type="evidence" value="ECO:0007669"/>
    <property type="project" value="TreeGrafter"/>
</dbReference>
<dbReference type="InterPro" id="IPR045570">
    <property type="entry name" value="Metalloprtase-TldD/E_cen_dom"/>
</dbReference>
<dbReference type="GO" id="GO:0008237">
    <property type="term" value="F:metallopeptidase activity"/>
    <property type="evidence" value="ECO:0007669"/>
    <property type="project" value="InterPro"/>
</dbReference>
<dbReference type="Gene3D" id="3.30.2290.10">
    <property type="entry name" value="PmbA/TldD superfamily"/>
    <property type="match status" value="1"/>
</dbReference>
<dbReference type="AlphaFoldDB" id="A0A6N3CNM2"/>
<dbReference type="GO" id="GO:0006508">
    <property type="term" value="P:proteolysis"/>
    <property type="evidence" value="ECO:0007669"/>
    <property type="project" value="InterPro"/>
</dbReference>
<evidence type="ECO:0000259" key="4">
    <source>
        <dbReference type="Pfam" id="PF19290"/>
    </source>
</evidence>
<dbReference type="PANTHER" id="PTHR43421:SF1">
    <property type="entry name" value="METALLOPROTEASE PMBA"/>
    <property type="match status" value="1"/>
</dbReference>
<dbReference type="RefSeq" id="WP_156626176.1">
    <property type="nucleotide sequence ID" value="NZ_CACRTO010000018.1"/>
</dbReference>
<dbReference type="Pfam" id="PF01523">
    <property type="entry name" value="PmbA_TldD_1st"/>
    <property type="match status" value="1"/>
</dbReference>
<accession>A0A6N3CNM2</accession>
<dbReference type="InterPro" id="IPR036059">
    <property type="entry name" value="TldD/PmbA_sf"/>
</dbReference>
<dbReference type="InterPro" id="IPR045569">
    <property type="entry name" value="Metalloprtase-TldD/E_C"/>
</dbReference>
<evidence type="ECO:0000313" key="5">
    <source>
        <dbReference type="EMBL" id="VYU18596.1"/>
    </source>
</evidence>
<dbReference type="PANTHER" id="PTHR43421">
    <property type="entry name" value="METALLOPROTEASE PMBA"/>
    <property type="match status" value="1"/>
</dbReference>
<feature type="domain" description="Metalloprotease TldD/E N-terminal" evidence="2">
    <location>
        <begin position="22"/>
        <end position="86"/>
    </location>
</feature>
<dbReference type="InterPro" id="IPR047657">
    <property type="entry name" value="PmbA"/>
</dbReference>
<sequence>MELKEFIDKLFEEAKNNGFKEYEVYYVDRESLSINVYKEEVEKYSLTTSYGLSFRGKINEKIGYSYTEILDEDAIKMLVKNAKESALVIENEDIQFIYEGDKEYAEVNTYYKALEDIPADKLIDLALSMEKESKALDNRVTSFGGCGIGYNKSKYGIINSKGLNLENKSNLLSAYVVPIIKEGENMHDGMGYVTAKSLEEVNPKKIAEDGINEAVSRIGGKSIPSGKYKTIINNEAMVSVLSTFAGVFSGDAAQKGLSLLKGKEGEIIASNKVTLLDDPHLIDGLASVPFDDEGVATKKKDIIHEGKLMTLLHNLKTAHKGNTKSTGNGFKNSYASPVGVSPTNFYIQKGVKSFDELLEEVGEGVLITEFAGLHSGANSITGDFSLAAKGFYIKDGKKDFPVEQITVAGNFFDLLKNVVEVGADLKFPMSSVGSPSVRVEGLSIAGEN</sequence>
<feature type="domain" description="Metalloprotease TldD/E C-terminal" evidence="3">
    <location>
        <begin position="225"/>
        <end position="446"/>
    </location>
</feature>
<feature type="domain" description="Metalloprotease TldD/E central" evidence="4">
    <location>
        <begin position="114"/>
        <end position="217"/>
    </location>
</feature>
<organism evidence="5">
    <name type="scientific">Clostridium tertium</name>
    <dbReference type="NCBI Taxonomy" id="1559"/>
    <lineage>
        <taxon>Bacteria</taxon>
        <taxon>Bacillati</taxon>
        <taxon>Bacillota</taxon>
        <taxon>Clostridia</taxon>
        <taxon>Eubacteriales</taxon>
        <taxon>Clostridiaceae</taxon>
        <taxon>Clostridium</taxon>
    </lineage>
</organism>
<name>A0A6N3CNM2_9CLOT</name>
<dbReference type="Pfam" id="PF19289">
    <property type="entry name" value="PmbA_TldD_3rd"/>
    <property type="match status" value="1"/>
</dbReference>
<dbReference type="SUPFAM" id="SSF111283">
    <property type="entry name" value="Putative modulator of DNA gyrase, PmbA/TldD"/>
    <property type="match status" value="1"/>
</dbReference>
<reference evidence="5" key="1">
    <citation type="submission" date="2019-11" db="EMBL/GenBank/DDBJ databases">
        <authorList>
            <person name="Feng L."/>
        </authorList>
    </citation>
    <scope>NUCLEOTIDE SEQUENCE</scope>
    <source>
        <strain evidence="5">CTertiumLFYP3</strain>
    </source>
</reference>
<gene>
    <name evidence="5" type="ORF">CTLFYP3_01696</name>
</gene>
<protein>
    <submittedName>
        <fullName evidence="5">Peptidase PmbA</fullName>
    </submittedName>
</protein>
<evidence type="ECO:0000259" key="3">
    <source>
        <dbReference type="Pfam" id="PF19289"/>
    </source>
</evidence>